<accession>A0ABV2SS59</accession>
<keyword evidence="1" id="KW-0472">Membrane</keyword>
<evidence type="ECO:0000313" key="3">
    <source>
        <dbReference type="Proteomes" id="UP001549799"/>
    </source>
</evidence>
<dbReference type="Proteomes" id="UP001549799">
    <property type="component" value="Unassembled WGS sequence"/>
</dbReference>
<feature type="transmembrane region" description="Helical" evidence="1">
    <location>
        <begin position="7"/>
        <end position="27"/>
    </location>
</feature>
<name>A0ABV2SS59_9FLAO</name>
<organism evidence="2 3">
    <name type="scientific">Sediminicola arcticus</name>
    <dbReference type="NCBI Taxonomy" id="1574308"/>
    <lineage>
        <taxon>Bacteria</taxon>
        <taxon>Pseudomonadati</taxon>
        <taxon>Bacteroidota</taxon>
        <taxon>Flavobacteriia</taxon>
        <taxon>Flavobacteriales</taxon>
        <taxon>Flavobacteriaceae</taxon>
        <taxon>Sediminicola</taxon>
    </lineage>
</organism>
<evidence type="ECO:0000256" key="1">
    <source>
        <dbReference type="SAM" id="Phobius"/>
    </source>
</evidence>
<dbReference type="NCBIfam" id="TIGR01167">
    <property type="entry name" value="LPXTG_anchor"/>
    <property type="match status" value="1"/>
</dbReference>
<sequence>MQKKTIGMVLIVLGILMMVYTGFNLVTKEKVVDFGPIEISQKTNHPIQWSPYVGFALLIGGAFLTLSKKKS</sequence>
<keyword evidence="3" id="KW-1185">Reference proteome</keyword>
<feature type="transmembrane region" description="Helical" evidence="1">
    <location>
        <begin position="47"/>
        <end position="66"/>
    </location>
</feature>
<proteinExistence type="predicted"/>
<keyword evidence="1" id="KW-1133">Transmembrane helix</keyword>
<dbReference type="EMBL" id="JBEXAE010000002">
    <property type="protein sequence ID" value="MET6989995.1"/>
    <property type="molecule type" value="Genomic_DNA"/>
</dbReference>
<reference evidence="2 3" key="1">
    <citation type="submission" date="2024-07" db="EMBL/GenBank/DDBJ databases">
        <title>The genome sequence of type strain Sediminicola arcticus GDMCC 1.2805.</title>
        <authorList>
            <person name="Liu Y."/>
        </authorList>
    </citation>
    <scope>NUCLEOTIDE SEQUENCE [LARGE SCALE GENOMIC DNA]</scope>
    <source>
        <strain evidence="2 3">GDMCC 1.2805</strain>
    </source>
</reference>
<gene>
    <name evidence="2" type="ORF">ABXZ36_04975</name>
</gene>
<evidence type="ECO:0000313" key="2">
    <source>
        <dbReference type="EMBL" id="MET6989995.1"/>
    </source>
</evidence>
<comment type="caution">
    <text evidence="2">The sequence shown here is derived from an EMBL/GenBank/DDBJ whole genome shotgun (WGS) entry which is preliminary data.</text>
</comment>
<keyword evidence="1" id="KW-0812">Transmembrane</keyword>
<dbReference type="RefSeq" id="WP_354614382.1">
    <property type="nucleotide sequence ID" value="NZ_JBEXAE010000002.1"/>
</dbReference>
<protein>
    <submittedName>
        <fullName evidence="2">LPXTG cell wall anchor domain-containing protein</fullName>
    </submittedName>
</protein>